<protein>
    <recommendedName>
        <fullName evidence="3">Pentatricopeptide repeat-containing protein</fullName>
    </recommendedName>
</protein>
<evidence type="ECO:0000313" key="1">
    <source>
        <dbReference type="EMBL" id="OEL29281.1"/>
    </source>
</evidence>
<dbReference type="PANTHER" id="PTHR13343">
    <property type="entry name" value="CREG1 PROTEIN"/>
    <property type="match status" value="1"/>
</dbReference>
<keyword evidence="2" id="KW-1185">Reference proteome</keyword>
<dbReference type="PANTHER" id="PTHR13343:SF18">
    <property type="entry name" value="PENTATRICOPEPTIDE REPEAT (PPR) SUPERFAMILY PROTEIN"/>
    <property type="match status" value="1"/>
</dbReference>
<proteinExistence type="predicted"/>
<dbReference type="Proteomes" id="UP000095767">
    <property type="component" value="Unassembled WGS sequence"/>
</dbReference>
<gene>
    <name evidence="1" type="ORF">BAE44_0009701</name>
</gene>
<sequence length="569" mass="64479">LLECTMAAGATLNWVKTPFDSRRFHDLSSLRSFQPSIASTSSEWLLCILKLTAATISCSFRCRNPFGSIQPCWLPTDQDSSLTKVRVAADYSDSVPDSKYTRDRGYHPLEEVKERSKKKDLLLTDVETARTVVEANSKGLLVFPARVHNQPHGHVAWSEFQYVVDDYGDIFFEVPDSENLLEDDTANNPVTALIGMDGPIIGESSVAISDFSDYMDGENFMDVPDEHYSKIDTEITDILIEWGMPVTMRAIHPIYFAKCLTKVRDKRLLKSAECRHHNPAALEIVELGNHITCSFTIQAVHDNRGEKMDSPSNGVSIVGYLRPSFIEEESYLRSLFHGECNSDGYTSDWKVTETDDYNRETRPISGTSRLIDDDKAKFDFNDARTSTDSMIYKLEIMTIELFSMYGKQLMIDPQDFQDSEPDILANSAPAIIERIKENSDHCAVALRSLCRRKKSLTVEVCLLSFMPYFHIHNLKLSFLCKVKRSNKVQKHVICTVIMILSVHMLEASLIGVDSLGIDVRAFSGLEARTVRFSFNAQALSERSAEKKIRRMLFPRYQRKSVKTSTEDES</sequence>
<evidence type="ECO:0000313" key="2">
    <source>
        <dbReference type="Proteomes" id="UP000095767"/>
    </source>
</evidence>
<dbReference type="AlphaFoldDB" id="A0A1E5VVZ1"/>
<evidence type="ECO:0008006" key="3">
    <source>
        <dbReference type="Google" id="ProtNLM"/>
    </source>
</evidence>
<reference evidence="1 2" key="1">
    <citation type="submission" date="2016-09" db="EMBL/GenBank/DDBJ databases">
        <title>The draft genome of Dichanthelium oligosanthes: A C3 panicoid grass species.</title>
        <authorList>
            <person name="Studer A.J."/>
            <person name="Schnable J.C."/>
            <person name="Brutnell T.P."/>
        </authorList>
    </citation>
    <scope>NUCLEOTIDE SEQUENCE [LARGE SCALE GENOMIC DNA]</scope>
    <source>
        <strain evidence="2">cv. Kellogg 1175</strain>
        <tissue evidence="1">Leaf</tissue>
    </source>
</reference>
<organism evidence="1 2">
    <name type="scientific">Dichanthelium oligosanthes</name>
    <dbReference type="NCBI Taxonomy" id="888268"/>
    <lineage>
        <taxon>Eukaryota</taxon>
        <taxon>Viridiplantae</taxon>
        <taxon>Streptophyta</taxon>
        <taxon>Embryophyta</taxon>
        <taxon>Tracheophyta</taxon>
        <taxon>Spermatophyta</taxon>
        <taxon>Magnoliopsida</taxon>
        <taxon>Liliopsida</taxon>
        <taxon>Poales</taxon>
        <taxon>Poaceae</taxon>
        <taxon>PACMAD clade</taxon>
        <taxon>Panicoideae</taxon>
        <taxon>Panicodae</taxon>
        <taxon>Paniceae</taxon>
        <taxon>Dichantheliinae</taxon>
        <taxon>Dichanthelium</taxon>
    </lineage>
</organism>
<dbReference type="EMBL" id="LWDX02028029">
    <property type="protein sequence ID" value="OEL29281.1"/>
    <property type="molecule type" value="Genomic_DNA"/>
</dbReference>
<dbReference type="OrthoDB" id="1873930at2759"/>
<dbReference type="STRING" id="888268.A0A1E5VVZ1"/>
<name>A0A1E5VVZ1_9POAL</name>
<accession>A0A1E5VVZ1</accession>
<comment type="caution">
    <text evidence="1">The sequence shown here is derived from an EMBL/GenBank/DDBJ whole genome shotgun (WGS) entry which is preliminary data.</text>
</comment>
<feature type="non-terminal residue" evidence="1">
    <location>
        <position position="1"/>
    </location>
</feature>
<dbReference type="Gene3D" id="3.20.180.10">
    <property type="entry name" value="PNP-oxidase-like"/>
    <property type="match status" value="1"/>
</dbReference>
<dbReference type="InterPro" id="IPR037119">
    <property type="entry name" value="Haem_oxidase_HugZ-like_sf"/>
</dbReference>